<dbReference type="EMBL" id="JACMSC010000016">
    <property type="protein sequence ID" value="KAG6483803.1"/>
    <property type="molecule type" value="Genomic_DNA"/>
</dbReference>
<reference evidence="2 3" key="1">
    <citation type="submission" date="2020-08" db="EMBL/GenBank/DDBJ databases">
        <title>Plant Genome Project.</title>
        <authorList>
            <person name="Zhang R.-G."/>
        </authorList>
    </citation>
    <scope>NUCLEOTIDE SEQUENCE [LARGE SCALE GENOMIC DNA]</scope>
    <source>
        <tissue evidence="2">Rhizome</tissue>
    </source>
</reference>
<comment type="caution">
    <text evidence="2">The sequence shown here is derived from an EMBL/GenBank/DDBJ whole genome shotgun (WGS) entry which is preliminary data.</text>
</comment>
<evidence type="ECO:0000313" key="2">
    <source>
        <dbReference type="EMBL" id="KAG6483803.1"/>
    </source>
</evidence>
<evidence type="ECO:0000256" key="1">
    <source>
        <dbReference type="SAM" id="MobiDB-lite"/>
    </source>
</evidence>
<protein>
    <submittedName>
        <fullName evidence="2">Uncharacterized protein</fullName>
    </submittedName>
</protein>
<feature type="region of interest" description="Disordered" evidence="1">
    <location>
        <begin position="75"/>
        <end position="94"/>
    </location>
</feature>
<organism evidence="2 3">
    <name type="scientific">Zingiber officinale</name>
    <name type="common">Ginger</name>
    <name type="synonym">Amomum zingiber</name>
    <dbReference type="NCBI Taxonomy" id="94328"/>
    <lineage>
        <taxon>Eukaryota</taxon>
        <taxon>Viridiplantae</taxon>
        <taxon>Streptophyta</taxon>
        <taxon>Embryophyta</taxon>
        <taxon>Tracheophyta</taxon>
        <taxon>Spermatophyta</taxon>
        <taxon>Magnoliopsida</taxon>
        <taxon>Liliopsida</taxon>
        <taxon>Zingiberales</taxon>
        <taxon>Zingiberaceae</taxon>
        <taxon>Zingiber</taxon>
    </lineage>
</organism>
<gene>
    <name evidence="2" type="ORF">ZIOFF_060503</name>
</gene>
<dbReference type="AlphaFoldDB" id="A0A8J5FCR7"/>
<name>A0A8J5FCR7_ZINOF</name>
<evidence type="ECO:0000313" key="3">
    <source>
        <dbReference type="Proteomes" id="UP000734854"/>
    </source>
</evidence>
<sequence length="149" mass="15992">MPCQRSNPAHVEGGRIFLSPATFNIAFPSLSVPRAKMPLRPLDNALPSAEQTKKVAKVAASPSLSAKKAAAALATASSMNDENMPNPSPPEQSVEYVPSEDLAALMDPESKMSVLLEELSSKDWIRGCEALNDLCRMALHHSSLLLLIL</sequence>
<proteinExistence type="predicted"/>
<dbReference type="Proteomes" id="UP000734854">
    <property type="component" value="Unassembled WGS sequence"/>
</dbReference>
<accession>A0A8J5FCR7</accession>
<keyword evidence="3" id="KW-1185">Reference proteome</keyword>